<organism evidence="2 3">
    <name type="scientific">Paenibacillus albilobatus</name>
    <dbReference type="NCBI Taxonomy" id="2716884"/>
    <lineage>
        <taxon>Bacteria</taxon>
        <taxon>Bacillati</taxon>
        <taxon>Bacillota</taxon>
        <taxon>Bacilli</taxon>
        <taxon>Bacillales</taxon>
        <taxon>Paenibacillaceae</taxon>
        <taxon>Paenibacillus</taxon>
    </lineage>
</organism>
<accession>A0A919XG90</accession>
<feature type="transmembrane region" description="Helical" evidence="1">
    <location>
        <begin position="127"/>
        <end position="144"/>
    </location>
</feature>
<gene>
    <name evidence="2" type="ORF">J2TS6_31850</name>
</gene>
<protein>
    <recommendedName>
        <fullName evidence="4">Ferric oxidoreductase domain-containing protein</fullName>
    </recommendedName>
</protein>
<keyword evidence="3" id="KW-1185">Reference proteome</keyword>
<evidence type="ECO:0008006" key="4">
    <source>
        <dbReference type="Google" id="ProtNLM"/>
    </source>
</evidence>
<feature type="transmembrane region" description="Helical" evidence="1">
    <location>
        <begin position="91"/>
        <end position="115"/>
    </location>
</feature>
<keyword evidence="1" id="KW-1133">Transmembrane helix</keyword>
<dbReference type="EMBL" id="BORQ01000003">
    <property type="protein sequence ID" value="GIO32044.1"/>
    <property type="molecule type" value="Genomic_DNA"/>
</dbReference>
<evidence type="ECO:0000256" key="1">
    <source>
        <dbReference type="SAM" id="Phobius"/>
    </source>
</evidence>
<keyword evidence="1" id="KW-0472">Membrane</keyword>
<sequence length="203" mass="23401">MDTIQQLFSTWHVIRWMGLLAFFFFTMSLAFGMLGRFNRFRKNKGLFQLIHISSSWAGINACLIHMLILIIDHYRPYKVAAIFVPFVSGYMRAASALGIIAFYLFLVVLFTSDVLIGKMNRSMWKTAHLLVFPSWLLMLGHAVWMGADTSAWWGKTLYGTAVAVILTLFVFYLKEQRLNRRRQPVVIKAGGERSLNVPSRFHE</sequence>
<dbReference type="RefSeq" id="WP_160044218.1">
    <property type="nucleotide sequence ID" value="NZ_BORQ01000003.1"/>
</dbReference>
<keyword evidence="1" id="KW-0812">Transmembrane</keyword>
<name>A0A919XG90_9BACL</name>
<evidence type="ECO:0000313" key="2">
    <source>
        <dbReference type="EMBL" id="GIO32044.1"/>
    </source>
</evidence>
<feature type="transmembrane region" description="Helical" evidence="1">
    <location>
        <begin position="46"/>
        <end position="71"/>
    </location>
</feature>
<reference evidence="2" key="1">
    <citation type="submission" date="2021-03" db="EMBL/GenBank/DDBJ databases">
        <title>Antimicrobial resistance genes in bacteria isolated from Japanese honey, and their potential for conferring macrolide and lincosamide resistance in the American foulbrood pathogen Paenibacillus larvae.</title>
        <authorList>
            <person name="Okamoto M."/>
            <person name="Kumagai M."/>
            <person name="Kanamori H."/>
            <person name="Takamatsu D."/>
        </authorList>
    </citation>
    <scope>NUCLEOTIDE SEQUENCE</scope>
    <source>
        <strain evidence="2">J2TS6</strain>
    </source>
</reference>
<dbReference type="Proteomes" id="UP000679779">
    <property type="component" value="Unassembled WGS sequence"/>
</dbReference>
<comment type="caution">
    <text evidence="2">The sequence shown here is derived from an EMBL/GenBank/DDBJ whole genome shotgun (WGS) entry which is preliminary data.</text>
</comment>
<dbReference type="AlphaFoldDB" id="A0A919XG90"/>
<feature type="transmembrane region" description="Helical" evidence="1">
    <location>
        <begin position="13"/>
        <end position="34"/>
    </location>
</feature>
<feature type="transmembrane region" description="Helical" evidence="1">
    <location>
        <begin position="156"/>
        <end position="173"/>
    </location>
</feature>
<evidence type="ECO:0000313" key="3">
    <source>
        <dbReference type="Proteomes" id="UP000679779"/>
    </source>
</evidence>
<proteinExistence type="predicted"/>